<dbReference type="SUPFAM" id="SSF52047">
    <property type="entry name" value="RNI-like"/>
    <property type="match status" value="1"/>
</dbReference>
<proteinExistence type="predicted"/>
<feature type="domain" description="F-box" evidence="2">
    <location>
        <begin position="5"/>
        <end position="51"/>
    </location>
</feature>
<dbReference type="GO" id="GO:0019005">
    <property type="term" value="C:SCF ubiquitin ligase complex"/>
    <property type="evidence" value="ECO:0007669"/>
    <property type="project" value="TreeGrafter"/>
</dbReference>
<organism evidence="3 4">
    <name type="scientific">Dinothrombium tinctorium</name>
    <dbReference type="NCBI Taxonomy" id="1965070"/>
    <lineage>
        <taxon>Eukaryota</taxon>
        <taxon>Metazoa</taxon>
        <taxon>Ecdysozoa</taxon>
        <taxon>Arthropoda</taxon>
        <taxon>Chelicerata</taxon>
        <taxon>Arachnida</taxon>
        <taxon>Acari</taxon>
        <taxon>Acariformes</taxon>
        <taxon>Trombidiformes</taxon>
        <taxon>Prostigmata</taxon>
        <taxon>Anystina</taxon>
        <taxon>Parasitengona</taxon>
        <taxon>Trombidioidea</taxon>
        <taxon>Trombidiidae</taxon>
        <taxon>Dinothrombium</taxon>
    </lineage>
</organism>
<reference evidence="3 4" key="1">
    <citation type="journal article" date="2018" name="Gigascience">
        <title>Genomes of trombidid mites reveal novel predicted allergens and laterally-transferred genes associated with secondary metabolism.</title>
        <authorList>
            <person name="Dong X."/>
            <person name="Chaisiri K."/>
            <person name="Xia D."/>
            <person name="Armstrong S.D."/>
            <person name="Fang Y."/>
            <person name="Donnelly M.J."/>
            <person name="Kadowaki T."/>
            <person name="McGarry J.W."/>
            <person name="Darby A.C."/>
            <person name="Makepeace B.L."/>
        </authorList>
    </citation>
    <scope>NUCLEOTIDE SEQUENCE [LARGE SCALE GENOMIC DNA]</scope>
    <source>
        <strain evidence="3">UoL-WK</strain>
    </source>
</reference>
<dbReference type="SMART" id="SM00367">
    <property type="entry name" value="LRR_CC"/>
    <property type="match status" value="3"/>
</dbReference>
<dbReference type="PANTHER" id="PTHR13318">
    <property type="entry name" value="PARTNER OF PAIRED, ISOFORM B-RELATED"/>
    <property type="match status" value="1"/>
</dbReference>
<dbReference type="Proteomes" id="UP000285301">
    <property type="component" value="Unassembled WGS sequence"/>
</dbReference>
<dbReference type="EMBL" id="NCKU01010655">
    <property type="protein sequence ID" value="RWS00726.1"/>
    <property type="molecule type" value="Genomic_DNA"/>
</dbReference>
<evidence type="ECO:0000313" key="4">
    <source>
        <dbReference type="Proteomes" id="UP000285301"/>
    </source>
</evidence>
<dbReference type="STRING" id="1965070.A0A3S3PZP4"/>
<dbReference type="GO" id="GO:0031146">
    <property type="term" value="P:SCF-dependent proteasomal ubiquitin-dependent protein catabolic process"/>
    <property type="evidence" value="ECO:0007669"/>
    <property type="project" value="TreeGrafter"/>
</dbReference>
<name>A0A3S3PZP4_9ACAR</name>
<dbReference type="InterPro" id="IPR006553">
    <property type="entry name" value="Leu-rich_rpt_Cys-con_subtyp"/>
</dbReference>
<dbReference type="OrthoDB" id="549243at2759"/>
<dbReference type="PROSITE" id="PS50181">
    <property type="entry name" value="FBOX"/>
    <property type="match status" value="1"/>
</dbReference>
<evidence type="ECO:0000259" key="2">
    <source>
        <dbReference type="PROSITE" id="PS50181"/>
    </source>
</evidence>
<dbReference type="InterPro" id="IPR032675">
    <property type="entry name" value="LRR_dom_sf"/>
</dbReference>
<dbReference type="InterPro" id="IPR036047">
    <property type="entry name" value="F-box-like_dom_sf"/>
</dbReference>
<dbReference type="AlphaFoldDB" id="A0A3S3PZP4"/>
<evidence type="ECO:0000256" key="1">
    <source>
        <dbReference type="ARBA" id="ARBA00022786"/>
    </source>
</evidence>
<dbReference type="Gene3D" id="3.80.10.10">
    <property type="entry name" value="Ribonuclease Inhibitor"/>
    <property type="match status" value="3"/>
</dbReference>
<dbReference type="Pfam" id="PF00646">
    <property type="entry name" value="F-box"/>
    <property type="match status" value="1"/>
</dbReference>
<gene>
    <name evidence="3" type="ORF">B4U79_16830</name>
</gene>
<sequence>MNKGKTSINDLSDDALIMIFSNLAFLDKVKLPMVCKRWRVVCDSYNLFSNQYALGTVSLPNAHEEDQFTCRSHTIPDKDCIYDTLFRCKPPTRGPLSEFQRNAEESEKRLVVKKDILHKSLNKVGQHLKILGLNFCHCVDDETLLTISRTCKCIEHLDLSFSSAAKCFDGVRGAYSKRQYSNSINSRSCKSLSDAIGHSLVHLNLSGFTGITDNALKKLFEGCQKLEEIHLSINQFGPLRGYSLTDTPRSVKKVSLLVEETDIDNERSIGSAALLSLSKSAAKENINALRIRRSLRIAMLDIIAANFPHLKNLDVGDWFLDVRLTDNYSQVGSVIAKMKELEVLTMYLPEVIKFDDGFTTIIKSCRKLKKLLVYGGPVADATLELLPLYISNLELLTLSYMKTDAATRLANRFTNAAFKSFAQLRKLKHLQLNGVNITDEGVKDFFDTFAGDLNQLNVFDVRNCSKLTRETLKLCIEKSKLRDGKSQQPLKVCIHGTAMKMSKNFKLPSTIIVSSNKLEKNFGRNYFMPNVHDYDIDDIFGIFINDALDDFMIFYNSDESDSSDDDSIMNMFDEFDYFDYFNELEGDF</sequence>
<accession>A0A3S3PZP4</accession>
<dbReference type="SUPFAM" id="SSF81383">
    <property type="entry name" value="F-box domain"/>
    <property type="match status" value="1"/>
</dbReference>
<dbReference type="InterPro" id="IPR001810">
    <property type="entry name" value="F-box_dom"/>
</dbReference>
<protein>
    <recommendedName>
        <fullName evidence="2">F-box domain-containing protein</fullName>
    </recommendedName>
</protein>
<comment type="caution">
    <text evidence="3">The sequence shown here is derived from an EMBL/GenBank/DDBJ whole genome shotgun (WGS) entry which is preliminary data.</text>
</comment>
<dbReference type="CDD" id="cd09917">
    <property type="entry name" value="F-box_SF"/>
    <property type="match status" value="1"/>
</dbReference>
<keyword evidence="1" id="KW-0833">Ubl conjugation pathway</keyword>
<keyword evidence="4" id="KW-1185">Reference proteome</keyword>
<evidence type="ECO:0000313" key="3">
    <source>
        <dbReference type="EMBL" id="RWS00726.1"/>
    </source>
</evidence>